<protein>
    <submittedName>
        <fullName evidence="2">Omp28-related outer membrane protein</fullName>
    </submittedName>
</protein>
<reference evidence="2" key="1">
    <citation type="submission" date="2020-08" db="EMBL/GenBank/DDBJ databases">
        <title>Genome public.</title>
        <authorList>
            <person name="Liu C."/>
            <person name="Sun Q."/>
        </authorList>
    </citation>
    <scope>NUCLEOTIDE SEQUENCE</scope>
    <source>
        <strain evidence="2">N12</strain>
    </source>
</reference>
<evidence type="ECO:0000313" key="2">
    <source>
        <dbReference type="EMBL" id="MBC8594207.1"/>
    </source>
</evidence>
<gene>
    <name evidence="2" type="ORF">H8744_13325</name>
</gene>
<feature type="signal peptide" evidence="1">
    <location>
        <begin position="1"/>
        <end position="19"/>
    </location>
</feature>
<keyword evidence="1" id="KW-0732">Signal</keyword>
<comment type="caution">
    <text evidence="2">The sequence shown here is derived from an EMBL/GenBank/DDBJ whole genome shotgun (WGS) entry which is preliminary data.</text>
</comment>
<name>A0A926IKS2_9BACT</name>
<dbReference type="Proteomes" id="UP000651085">
    <property type="component" value="Unassembled WGS sequence"/>
</dbReference>
<feature type="chain" id="PRO_5039499314" evidence="1">
    <location>
        <begin position="20"/>
        <end position="562"/>
    </location>
</feature>
<evidence type="ECO:0000256" key="1">
    <source>
        <dbReference type="SAM" id="SignalP"/>
    </source>
</evidence>
<dbReference type="AlphaFoldDB" id="A0A926IKS2"/>
<dbReference type="Pfam" id="PF11551">
    <property type="entry name" value="Omp28"/>
    <property type="match status" value="1"/>
</dbReference>
<evidence type="ECO:0000313" key="3">
    <source>
        <dbReference type="Proteomes" id="UP000651085"/>
    </source>
</evidence>
<organism evidence="2 3">
    <name type="scientific">Jilunia laotingensis</name>
    <dbReference type="NCBI Taxonomy" id="2763675"/>
    <lineage>
        <taxon>Bacteria</taxon>
        <taxon>Pseudomonadati</taxon>
        <taxon>Bacteroidota</taxon>
        <taxon>Bacteroidia</taxon>
        <taxon>Bacteroidales</taxon>
        <taxon>Bacteroidaceae</taxon>
        <taxon>Jilunia</taxon>
    </lineage>
</organism>
<dbReference type="Gene3D" id="2.60.40.10">
    <property type="entry name" value="Immunoglobulins"/>
    <property type="match status" value="1"/>
</dbReference>
<dbReference type="RefSeq" id="WP_262435306.1">
    <property type="nucleotide sequence ID" value="NZ_JACRTF010000001.1"/>
</dbReference>
<dbReference type="InterPro" id="IPR021615">
    <property type="entry name" value="Omp28"/>
</dbReference>
<keyword evidence="3" id="KW-1185">Reference proteome</keyword>
<dbReference type="InterPro" id="IPR013783">
    <property type="entry name" value="Ig-like_fold"/>
</dbReference>
<dbReference type="EMBL" id="JACRTF010000001">
    <property type="protein sequence ID" value="MBC8594207.1"/>
    <property type="molecule type" value="Genomic_DNA"/>
</dbReference>
<accession>A0A926IKS2</accession>
<proteinExistence type="predicted"/>
<sequence>MKLQLLTGFLLLSVPACFMYGYEVPTTLQKKNILLEEFTGISCGNCPQGHKVANALNMAQPESTFVIAVHAGSFSKPVGDFPDFRTDEGEQLVEEFGVEMLGYPSGTVNRHAFEGTSVVAPKSKWIKYGKQINSEDAPVNLWIKSEFDGNTNQLKVRVEGYYTTDEQTEKQYLNVVWTQDNIMGPQSGGGVGEEYIHRHMLRGYLTPVWGDLLASPKKGDYFEKEYVYQLPETVKKTTVKPEDIEVIAFVTQEKKEVLNVTGSKPSYSNFEHPLAASLSTPKMEIGSRYGYNYFEATLTNESDKVITTAEFEIDINNEEPQQVTWNGNISSFASMPIVLNVSSYVMNDKNDYKITLTFLNGKEIKNSSIQGTFAAPLQATPTVNITIQTDLFADENTFTIKNSDGEIVKEFGPYVTDTKAVYQETAELEANKTYCFEILDKWGDGIQQPKGYVKIHTDNNALIEQNYDIQLFGSRSFFRTSLEPSGITKSVADRLYKYDPETKTIYLVDMTTPCVLSLYSMEGKRIMQKEDTKMTCSTITNGIYLLQITKNGMQHIFKIAIN</sequence>